<keyword evidence="1" id="KW-0472">Membrane</keyword>
<evidence type="ECO:0000313" key="2">
    <source>
        <dbReference type="EMBL" id="MCB2407596.1"/>
    </source>
</evidence>
<dbReference type="RefSeq" id="WP_226173472.1">
    <property type="nucleotide sequence ID" value="NZ_JAJADR010000001.1"/>
</dbReference>
<keyword evidence="3" id="KW-1185">Reference proteome</keyword>
<evidence type="ECO:0000313" key="3">
    <source>
        <dbReference type="Proteomes" id="UP001165296"/>
    </source>
</evidence>
<proteinExistence type="predicted"/>
<reference evidence="2" key="1">
    <citation type="submission" date="2021-10" db="EMBL/GenBank/DDBJ databases">
        <authorList>
            <person name="Dean J.D."/>
            <person name="Kim M.K."/>
            <person name="Newey C.N."/>
            <person name="Stoker T.S."/>
            <person name="Thompson D.W."/>
            <person name="Grose J.H."/>
        </authorList>
    </citation>
    <scope>NUCLEOTIDE SEQUENCE</scope>
    <source>
        <strain evidence="2">BT178</strain>
    </source>
</reference>
<accession>A0ABS8AQK9</accession>
<keyword evidence="1" id="KW-0812">Transmembrane</keyword>
<comment type="caution">
    <text evidence="2">The sequence shown here is derived from an EMBL/GenBank/DDBJ whole genome shotgun (WGS) entry which is preliminary data.</text>
</comment>
<sequence length="101" mass="11394">MNRRRSSPQPRAIALLGKVMNGVMLLVCTTATAWAVQLWLARRSLPYSATGTYFNPQTGITYDEQIVDVALRLVLLFGLLTLLLLFSAYKLYIVRRPHKAV</sequence>
<organism evidence="2 3">
    <name type="scientific">Hymenobacter lucidus</name>
    <dbReference type="NCBI Taxonomy" id="2880930"/>
    <lineage>
        <taxon>Bacteria</taxon>
        <taxon>Pseudomonadati</taxon>
        <taxon>Bacteroidota</taxon>
        <taxon>Cytophagia</taxon>
        <taxon>Cytophagales</taxon>
        <taxon>Hymenobacteraceae</taxon>
        <taxon>Hymenobacter</taxon>
    </lineage>
</organism>
<dbReference type="Proteomes" id="UP001165296">
    <property type="component" value="Unassembled WGS sequence"/>
</dbReference>
<feature type="transmembrane region" description="Helical" evidence="1">
    <location>
        <begin position="69"/>
        <end position="89"/>
    </location>
</feature>
<keyword evidence="1" id="KW-1133">Transmembrane helix</keyword>
<dbReference type="EMBL" id="JAJADR010000001">
    <property type="protein sequence ID" value="MCB2407596.1"/>
    <property type="molecule type" value="Genomic_DNA"/>
</dbReference>
<name>A0ABS8AQK9_9BACT</name>
<evidence type="ECO:0000256" key="1">
    <source>
        <dbReference type="SAM" id="Phobius"/>
    </source>
</evidence>
<protein>
    <submittedName>
        <fullName evidence="2">Uncharacterized protein</fullName>
    </submittedName>
</protein>
<feature type="transmembrane region" description="Helical" evidence="1">
    <location>
        <begin position="12"/>
        <end position="36"/>
    </location>
</feature>
<gene>
    <name evidence="2" type="ORF">LGH74_06375</name>
</gene>